<dbReference type="GeneID" id="38776213"/>
<protein>
    <submittedName>
        <fullName evidence="4">Glycoside hydrolase family 128 protein</fullName>
    </submittedName>
</protein>
<dbReference type="InterPro" id="IPR053183">
    <property type="entry name" value="ASL1"/>
</dbReference>
<reference evidence="4 5" key="1">
    <citation type="journal article" date="2018" name="Sci. Rep.">
        <title>Genome sequence of the cauliflower mushroom Sparassis crispa (Hanabiratake) and its association with beneficial usage.</title>
        <authorList>
            <person name="Kiyama R."/>
            <person name="Furutani Y."/>
            <person name="Kawaguchi K."/>
            <person name="Nakanishi T."/>
        </authorList>
    </citation>
    <scope>NUCLEOTIDE SEQUENCE [LARGE SCALE GENOMIC DNA]</scope>
</reference>
<evidence type="ECO:0000256" key="2">
    <source>
        <dbReference type="SAM" id="SignalP"/>
    </source>
</evidence>
<dbReference type="GO" id="GO:0071966">
    <property type="term" value="P:fungal-type cell wall polysaccharide metabolic process"/>
    <property type="evidence" value="ECO:0007669"/>
    <property type="project" value="TreeGrafter"/>
</dbReference>
<dbReference type="RefSeq" id="XP_027610209.1">
    <property type="nucleotide sequence ID" value="XM_027754408.1"/>
</dbReference>
<dbReference type="PANTHER" id="PTHR34154:SF3">
    <property type="entry name" value="ALKALI-SENSITIVE LINKAGE PROTEIN 1"/>
    <property type="match status" value="1"/>
</dbReference>
<evidence type="ECO:0000313" key="5">
    <source>
        <dbReference type="Proteomes" id="UP000287166"/>
    </source>
</evidence>
<feature type="signal peptide" evidence="2">
    <location>
        <begin position="1"/>
        <end position="29"/>
    </location>
</feature>
<dbReference type="Proteomes" id="UP000287166">
    <property type="component" value="Unassembled WGS sequence"/>
</dbReference>
<dbReference type="AlphaFoldDB" id="A0A401GAT6"/>
<dbReference type="STRING" id="139825.A0A401GAT6"/>
<dbReference type="PROSITE" id="PS51257">
    <property type="entry name" value="PROKAR_LIPOPROTEIN"/>
    <property type="match status" value="1"/>
</dbReference>
<proteinExistence type="predicted"/>
<keyword evidence="2" id="KW-0732">Signal</keyword>
<dbReference type="GO" id="GO:0016787">
    <property type="term" value="F:hydrolase activity"/>
    <property type="evidence" value="ECO:0007669"/>
    <property type="project" value="UniProtKB-KW"/>
</dbReference>
<evidence type="ECO:0000259" key="3">
    <source>
        <dbReference type="Pfam" id="PF11790"/>
    </source>
</evidence>
<name>A0A401GAT6_9APHY</name>
<feature type="chain" id="PRO_5019521194" evidence="2">
    <location>
        <begin position="30"/>
        <end position="363"/>
    </location>
</feature>
<feature type="compositionally biased region" description="Pro residues" evidence="1">
    <location>
        <begin position="84"/>
        <end position="114"/>
    </location>
</feature>
<dbReference type="OrthoDB" id="5959761at2759"/>
<keyword evidence="5" id="KW-1185">Reference proteome</keyword>
<feature type="compositionally biased region" description="Basic residues" evidence="1">
    <location>
        <begin position="48"/>
        <end position="57"/>
    </location>
</feature>
<dbReference type="SUPFAM" id="SSF51445">
    <property type="entry name" value="(Trans)glycosidases"/>
    <property type="match status" value="1"/>
</dbReference>
<gene>
    <name evidence="4" type="ORF">SCP_0204940</name>
</gene>
<organism evidence="4 5">
    <name type="scientific">Sparassis crispa</name>
    <dbReference type="NCBI Taxonomy" id="139825"/>
    <lineage>
        <taxon>Eukaryota</taxon>
        <taxon>Fungi</taxon>
        <taxon>Dikarya</taxon>
        <taxon>Basidiomycota</taxon>
        <taxon>Agaricomycotina</taxon>
        <taxon>Agaricomycetes</taxon>
        <taxon>Polyporales</taxon>
        <taxon>Sparassidaceae</taxon>
        <taxon>Sparassis</taxon>
    </lineage>
</organism>
<dbReference type="InParanoid" id="A0A401GAT6"/>
<dbReference type="GO" id="GO:0009277">
    <property type="term" value="C:fungal-type cell wall"/>
    <property type="evidence" value="ECO:0007669"/>
    <property type="project" value="TreeGrafter"/>
</dbReference>
<dbReference type="InterPro" id="IPR024655">
    <property type="entry name" value="Asl1_glyco_hydro_catalytic"/>
</dbReference>
<accession>A0A401GAT6</accession>
<evidence type="ECO:0000313" key="4">
    <source>
        <dbReference type="EMBL" id="GBE79296.1"/>
    </source>
</evidence>
<evidence type="ECO:0000256" key="1">
    <source>
        <dbReference type="SAM" id="MobiDB-lite"/>
    </source>
</evidence>
<comment type="caution">
    <text evidence="4">The sequence shown here is derived from an EMBL/GenBank/DDBJ whole genome shotgun (WGS) entry which is preliminary data.</text>
</comment>
<feature type="region of interest" description="Disordered" evidence="1">
    <location>
        <begin position="35"/>
        <end position="126"/>
    </location>
</feature>
<feature type="domain" description="Asl1-like glycosyl hydrolase catalytic" evidence="3">
    <location>
        <begin position="122"/>
        <end position="357"/>
    </location>
</feature>
<dbReference type="Pfam" id="PF11790">
    <property type="entry name" value="Glyco_hydro_cc"/>
    <property type="match status" value="1"/>
</dbReference>
<feature type="compositionally biased region" description="Low complexity" evidence="1">
    <location>
        <begin position="58"/>
        <end position="82"/>
    </location>
</feature>
<dbReference type="EMBL" id="BFAD01000002">
    <property type="protein sequence ID" value="GBE79296.1"/>
    <property type="molecule type" value="Genomic_DNA"/>
</dbReference>
<sequence>MPTNKILNLIAIASVAILACSFAATPVNALSTGGHHLARHPSHDGLIKRNKNKKRQSQRCQPRPSSSDSPTPSSTDVAPSSTYIPPPDTTWSPSPSPSPTPSPTPTPSSTPTPSPSGSGKVGIAWPDSDDSTLSQFVTSSTKFFYNWSCYKPPGVDAAGLQFFAMYWGAAQVDDCNSQVVPGYAAALMGPNEPEQPGQSNLSPGDAATLWMNNIQPKKSDGFQLISPAVSSGSAGIPWLQSFFGACEGCTFDYCALHWYGTSAQEFISYVENFYSTFSGNCPSLYITEYADMSFTGGAQDDLSGVFNFYGTVNPWMDTTSYVAGYSAFGIMTDLQGVNTNNAMMQSDGTPSSLGYTYIYDSWA</sequence>
<dbReference type="PANTHER" id="PTHR34154">
    <property type="entry name" value="ALKALI-SENSITIVE LINKAGE PROTEIN 1"/>
    <property type="match status" value="1"/>
</dbReference>
<dbReference type="InterPro" id="IPR017853">
    <property type="entry name" value="GH"/>
</dbReference>
<keyword evidence="4" id="KW-0378">Hydrolase</keyword>